<dbReference type="InterPro" id="IPR004593">
    <property type="entry name" value="SbcD"/>
</dbReference>
<dbReference type="InterPro" id="IPR029052">
    <property type="entry name" value="Metallo-depent_PP-like"/>
</dbReference>
<comment type="caution">
    <text evidence="10">The sequence shown here is derived from an EMBL/GenBank/DDBJ whole genome shotgun (WGS) entry which is preliminary data.</text>
</comment>
<name>A0A6N9HAL3_9MICO</name>
<dbReference type="Pfam" id="PF12320">
    <property type="entry name" value="SbcD_C"/>
    <property type="match status" value="1"/>
</dbReference>
<organism evidence="10 11">
    <name type="scientific">Brevibacterium rongguiense</name>
    <dbReference type="NCBI Taxonomy" id="2695267"/>
    <lineage>
        <taxon>Bacteria</taxon>
        <taxon>Bacillati</taxon>
        <taxon>Actinomycetota</taxon>
        <taxon>Actinomycetes</taxon>
        <taxon>Micrococcales</taxon>
        <taxon>Brevibacteriaceae</taxon>
        <taxon>Brevibacterium</taxon>
    </lineage>
</organism>
<comment type="function">
    <text evidence="7">SbcCD cleaves DNA hairpin structures. These structures can inhibit DNA replication and are intermediates in certain DNA recombination reactions. The complex acts as a 3'-&gt;5' double strand exonuclease that can open hairpins. It also has a 5' single-strand endonuclease activity.</text>
</comment>
<keyword evidence="6 7" id="KW-0269">Exonuclease</keyword>
<keyword evidence="7" id="KW-0233">DNA recombination</keyword>
<feature type="domain" description="Calcineurin-like phosphoesterase" evidence="8">
    <location>
        <begin position="1"/>
        <end position="99"/>
    </location>
</feature>
<keyword evidence="5 7" id="KW-0378">Hydrolase</keyword>
<protein>
    <recommendedName>
        <fullName evidence="3 7">Nuclease SbcCD subunit D</fullName>
    </recommendedName>
</protein>
<dbReference type="SUPFAM" id="SSF56300">
    <property type="entry name" value="Metallo-dependent phosphatases"/>
    <property type="match status" value="1"/>
</dbReference>
<evidence type="ECO:0000256" key="3">
    <source>
        <dbReference type="ARBA" id="ARBA00013365"/>
    </source>
</evidence>
<evidence type="ECO:0000259" key="8">
    <source>
        <dbReference type="Pfam" id="PF00149"/>
    </source>
</evidence>
<dbReference type="EMBL" id="WWEQ01000082">
    <property type="protein sequence ID" value="MYM20836.1"/>
    <property type="molecule type" value="Genomic_DNA"/>
</dbReference>
<dbReference type="InterPro" id="IPR050535">
    <property type="entry name" value="DNA_Repair-Maintenance_Comp"/>
</dbReference>
<keyword evidence="7" id="KW-0235">DNA replication</keyword>
<dbReference type="PANTHER" id="PTHR30337">
    <property type="entry name" value="COMPONENT OF ATP-DEPENDENT DSDNA EXONUCLEASE"/>
    <property type="match status" value="1"/>
</dbReference>
<keyword evidence="11" id="KW-1185">Reference proteome</keyword>
<dbReference type="Gene3D" id="3.60.21.10">
    <property type="match status" value="1"/>
</dbReference>
<evidence type="ECO:0000313" key="11">
    <source>
        <dbReference type="Proteomes" id="UP000469215"/>
    </source>
</evidence>
<comment type="similarity">
    <text evidence="1 7">Belongs to the SbcD family.</text>
</comment>
<sequence>MRILHTSDWHLGRSFYGADLLPAQRRFADHLVATVEREGIGAVIVAGDVYDRAVPGHDAMELYDATVTRLLAAGAQLIVTSGNHDSFMRLGVGRRQLDAAGLHLRTRLSDIERPVVLADGAIAAYGIPYLEPGLVCERFGTARTHTAVLAAAMDRIREHRARHHPDAALLVAAHAFVAGAVASESERPIEIGGVGAAAASVFAGTDYAALGHLHRPQSVAPGVRYAGSPVPLSFGEAQTGKEYVLLDVAEAPGQRDRRVRESALPLPPFESVATVRGTLAEVIAQADECADALVSAELTDEARVPGALARLRAAFPRLVRFDWVRLAAPQAPAEPAPGAAAVPTDAEVFDDFVRTVAQRSPSPGEQRRFAAALDAALREDA</sequence>
<dbReference type="Proteomes" id="UP000469215">
    <property type="component" value="Unassembled WGS sequence"/>
</dbReference>
<evidence type="ECO:0000313" key="10">
    <source>
        <dbReference type="EMBL" id="MYM20836.1"/>
    </source>
</evidence>
<evidence type="ECO:0000256" key="5">
    <source>
        <dbReference type="ARBA" id="ARBA00022801"/>
    </source>
</evidence>
<proteinExistence type="inferred from homology"/>
<gene>
    <name evidence="7 10" type="primary">sbcD</name>
    <name evidence="10" type="ORF">GSY69_12900</name>
</gene>
<dbReference type="GO" id="GO:0004519">
    <property type="term" value="F:endonuclease activity"/>
    <property type="evidence" value="ECO:0007669"/>
    <property type="project" value="UniProtKB-KW"/>
</dbReference>
<evidence type="ECO:0000256" key="1">
    <source>
        <dbReference type="ARBA" id="ARBA00010555"/>
    </source>
</evidence>
<dbReference type="AlphaFoldDB" id="A0A6N9HAL3"/>
<dbReference type="NCBIfam" id="TIGR00619">
    <property type="entry name" value="sbcd"/>
    <property type="match status" value="1"/>
</dbReference>
<evidence type="ECO:0000256" key="6">
    <source>
        <dbReference type="ARBA" id="ARBA00022839"/>
    </source>
</evidence>
<dbReference type="PANTHER" id="PTHR30337:SF0">
    <property type="entry name" value="NUCLEASE SBCCD SUBUNIT D"/>
    <property type="match status" value="1"/>
</dbReference>
<evidence type="ECO:0000256" key="2">
    <source>
        <dbReference type="ARBA" id="ARBA00011322"/>
    </source>
</evidence>
<evidence type="ECO:0000259" key="9">
    <source>
        <dbReference type="Pfam" id="PF12320"/>
    </source>
</evidence>
<comment type="subunit">
    <text evidence="2 7">Heterodimer of SbcC and SbcD.</text>
</comment>
<dbReference type="GO" id="GO:0006310">
    <property type="term" value="P:DNA recombination"/>
    <property type="evidence" value="ECO:0007669"/>
    <property type="project" value="UniProtKB-KW"/>
</dbReference>
<dbReference type="InterPro" id="IPR026843">
    <property type="entry name" value="SbcD_C"/>
</dbReference>
<evidence type="ECO:0000256" key="4">
    <source>
        <dbReference type="ARBA" id="ARBA00022722"/>
    </source>
</evidence>
<dbReference type="GO" id="GO:0006260">
    <property type="term" value="P:DNA replication"/>
    <property type="evidence" value="ECO:0007669"/>
    <property type="project" value="UniProtKB-KW"/>
</dbReference>
<dbReference type="GO" id="GO:0008408">
    <property type="term" value="F:3'-5' exonuclease activity"/>
    <property type="evidence" value="ECO:0007669"/>
    <property type="project" value="InterPro"/>
</dbReference>
<dbReference type="InterPro" id="IPR041796">
    <property type="entry name" value="Mre11_N"/>
</dbReference>
<reference evidence="10 11" key="1">
    <citation type="submission" date="2020-01" db="EMBL/GenBank/DDBJ databases">
        <authorList>
            <person name="Deng T."/>
        </authorList>
    </citation>
    <scope>NUCLEOTIDE SEQUENCE [LARGE SCALE GENOMIC DNA]</scope>
    <source>
        <strain evidence="10 11">5221</strain>
    </source>
</reference>
<dbReference type="CDD" id="cd00840">
    <property type="entry name" value="MPP_Mre11_N"/>
    <property type="match status" value="1"/>
</dbReference>
<dbReference type="Pfam" id="PF00149">
    <property type="entry name" value="Metallophos"/>
    <property type="match status" value="1"/>
</dbReference>
<keyword evidence="7" id="KW-0255">Endonuclease</keyword>
<dbReference type="InterPro" id="IPR004843">
    <property type="entry name" value="Calcineurin-like_PHP"/>
</dbReference>
<keyword evidence="4 7" id="KW-0540">Nuclease</keyword>
<dbReference type="RefSeq" id="WP_160954245.1">
    <property type="nucleotide sequence ID" value="NZ_WWEQ01000082.1"/>
</dbReference>
<accession>A0A6N9HAL3</accession>
<feature type="domain" description="Nuclease SbcCD subunit D C-terminal" evidence="9">
    <location>
        <begin position="269"/>
        <end position="354"/>
    </location>
</feature>
<evidence type="ECO:0000256" key="7">
    <source>
        <dbReference type="RuleBase" id="RU363069"/>
    </source>
</evidence>